<protein>
    <recommendedName>
        <fullName evidence="11">Dynein regulatory complex protein 12</fullName>
    </recommendedName>
</protein>
<comment type="subunit">
    <text evidence="3">Component of the nexin-dynein regulatory complex (N-DRC).</text>
</comment>
<evidence type="ECO:0000256" key="7">
    <source>
        <dbReference type="ARBA" id="ARBA00023069"/>
    </source>
</evidence>
<evidence type="ECO:0000256" key="3">
    <source>
        <dbReference type="ARBA" id="ARBA00011248"/>
    </source>
</evidence>
<evidence type="ECO:0000256" key="5">
    <source>
        <dbReference type="ARBA" id="ARBA00022846"/>
    </source>
</evidence>
<evidence type="ECO:0000313" key="13">
    <source>
        <dbReference type="Proteomes" id="UP000694871"/>
    </source>
</evidence>
<keyword evidence="13" id="KW-1185">Reference proteome</keyword>
<evidence type="ECO:0000256" key="9">
    <source>
        <dbReference type="ARBA" id="ARBA00023273"/>
    </source>
</evidence>
<sequence length="197" mass="23094">MSSVRKGKGKKGGKEKKTVVADEEKYRKRTLEVETLKQHLVLRRDVARHAMADSEGLKQRLVELEKELEEARGDKQDIYEEMIRQFQQLQRQTDTRIQRLEAETQSLQEQLAACQEDVRQSRAEKEKMQEEKEEAIARMQRKIDGMETEYEKILHGSLDLLLSKLEAAKLGWEEEATALHLEYKDRLKEFGLNPLEI</sequence>
<comment type="similarity">
    <text evidence="10">Belongs to the DRC12 family.</text>
</comment>
<feature type="coiled-coil region" evidence="12">
    <location>
        <begin position="47"/>
        <end position="149"/>
    </location>
</feature>
<evidence type="ECO:0000313" key="14">
    <source>
        <dbReference type="RefSeq" id="XP_015272063.1"/>
    </source>
</evidence>
<evidence type="ECO:0000256" key="6">
    <source>
        <dbReference type="ARBA" id="ARBA00023054"/>
    </source>
</evidence>
<keyword evidence="7" id="KW-0969">Cilium</keyword>
<keyword evidence="4" id="KW-0963">Cytoplasm</keyword>
<keyword evidence="9" id="KW-0966">Cell projection</keyword>
<proteinExistence type="inferred from homology"/>
<dbReference type="PANTHER" id="PTHR28656:SF1">
    <property type="entry name" value="COILED-COIL DOMAIN-CONTAINING PROTEIN 153"/>
    <property type="match status" value="1"/>
</dbReference>
<evidence type="ECO:0000256" key="1">
    <source>
        <dbReference type="ARBA" id="ARBA00003029"/>
    </source>
</evidence>
<evidence type="ECO:0000256" key="2">
    <source>
        <dbReference type="ARBA" id="ARBA00004611"/>
    </source>
</evidence>
<dbReference type="InterPro" id="IPR033585">
    <property type="entry name" value="DRC12-like"/>
</dbReference>
<gene>
    <name evidence="14" type="primary">CCDC153</name>
</gene>
<evidence type="ECO:0000256" key="10">
    <source>
        <dbReference type="ARBA" id="ARBA00044754"/>
    </source>
</evidence>
<dbReference type="PANTHER" id="PTHR28656">
    <property type="entry name" value="COILED-COIL DOMAIN-CONTAINING PROTEIN 153"/>
    <property type="match status" value="1"/>
</dbReference>
<evidence type="ECO:0000256" key="11">
    <source>
        <dbReference type="ARBA" id="ARBA00044800"/>
    </source>
</evidence>
<dbReference type="GeneID" id="107114970"/>
<comment type="subcellular location">
    <subcellularLocation>
        <location evidence="2">Cytoplasm</location>
        <location evidence="2">Cytoskeleton</location>
        <location evidence="2">Flagellum axoneme</location>
    </subcellularLocation>
</comment>
<reference evidence="14" key="1">
    <citation type="submission" date="2025-08" db="UniProtKB">
        <authorList>
            <consortium name="RefSeq"/>
        </authorList>
    </citation>
    <scope>IDENTIFICATION</scope>
</reference>
<organism evidence="13 14">
    <name type="scientific">Gekko japonicus</name>
    <name type="common">Schlegel's Japanese gecko</name>
    <dbReference type="NCBI Taxonomy" id="146911"/>
    <lineage>
        <taxon>Eukaryota</taxon>
        <taxon>Metazoa</taxon>
        <taxon>Chordata</taxon>
        <taxon>Craniata</taxon>
        <taxon>Vertebrata</taxon>
        <taxon>Euteleostomi</taxon>
        <taxon>Lepidosauria</taxon>
        <taxon>Squamata</taxon>
        <taxon>Bifurcata</taxon>
        <taxon>Gekkota</taxon>
        <taxon>Gekkonidae</taxon>
        <taxon>Gekkoninae</taxon>
        <taxon>Gekko</taxon>
    </lineage>
</organism>
<dbReference type="Proteomes" id="UP000694871">
    <property type="component" value="Unplaced"/>
</dbReference>
<comment type="function">
    <text evidence="1">Component of the nexin-dynein regulatory complex (N-DRC), a key regulator of ciliary/flagellar motility which maintains the alignment and integrity of the distal axoneme and regulates microtubule sliding in motile axonemes.</text>
</comment>
<evidence type="ECO:0000256" key="4">
    <source>
        <dbReference type="ARBA" id="ARBA00022490"/>
    </source>
</evidence>
<name>A0ABM1KEC6_GEKJA</name>
<keyword evidence="8" id="KW-0206">Cytoskeleton</keyword>
<evidence type="ECO:0000256" key="8">
    <source>
        <dbReference type="ARBA" id="ARBA00023212"/>
    </source>
</evidence>
<keyword evidence="6 12" id="KW-0175">Coiled coil</keyword>
<keyword evidence="5" id="KW-0282">Flagellum</keyword>
<accession>A0ABM1KEC6</accession>
<evidence type="ECO:0000256" key="12">
    <source>
        <dbReference type="SAM" id="Coils"/>
    </source>
</evidence>
<dbReference type="RefSeq" id="XP_015272063.1">
    <property type="nucleotide sequence ID" value="XM_015416577.1"/>
</dbReference>